<dbReference type="Pfam" id="PF00665">
    <property type="entry name" value="rve"/>
    <property type="match status" value="1"/>
</dbReference>
<dbReference type="InterPro" id="IPR036397">
    <property type="entry name" value="RNaseH_sf"/>
</dbReference>
<gene>
    <name evidence="3" type="ORF">JOL79_33505</name>
</gene>
<dbReference type="GO" id="GO:0015074">
    <property type="term" value="P:DNA integration"/>
    <property type="evidence" value="ECO:0007669"/>
    <property type="project" value="InterPro"/>
</dbReference>
<keyword evidence="4" id="KW-1185">Reference proteome</keyword>
<comment type="caution">
    <text evidence="3">The sequence shown here is derived from an EMBL/GenBank/DDBJ whole genome shotgun (WGS) entry which is preliminary data.</text>
</comment>
<dbReference type="InterPro" id="IPR009057">
    <property type="entry name" value="Homeodomain-like_sf"/>
</dbReference>
<dbReference type="Proteomes" id="UP000674234">
    <property type="component" value="Unassembled WGS sequence"/>
</dbReference>
<dbReference type="SUPFAM" id="SSF46689">
    <property type="entry name" value="Homeodomain-like"/>
    <property type="match status" value="1"/>
</dbReference>
<dbReference type="NCBIfam" id="NF033516">
    <property type="entry name" value="transpos_IS3"/>
    <property type="match status" value="1"/>
</dbReference>
<dbReference type="PANTHER" id="PTHR46889">
    <property type="entry name" value="TRANSPOSASE INSF FOR INSERTION SEQUENCE IS3B-RELATED"/>
    <property type="match status" value="1"/>
</dbReference>
<dbReference type="InterPro" id="IPR001584">
    <property type="entry name" value="Integrase_cat-core"/>
</dbReference>
<evidence type="ECO:0000256" key="1">
    <source>
        <dbReference type="SAM" id="MobiDB-lite"/>
    </source>
</evidence>
<organism evidence="3 4">
    <name type="scientific">Microbispora oryzae</name>
    <dbReference type="NCBI Taxonomy" id="2806554"/>
    <lineage>
        <taxon>Bacteria</taxon>
        <taxon>Bacillati</taxon>
        <taxon>Actinomycetota</taxon>
        <taxon>Actinomycetes</taxon>
        <taxon>Streptosporangiales</taxon>
        <taxon>Streptosporangiaceae</taxon>
        <taxon>Microbispora</taxon>
    </lineage>
</organism>
<dbReference type="Gene3D" id="3.30.420.10">
    <property type="entry name" value="Ribonuclease H-like superfamily/Ribonuclease H"/>
    <property type="match status" value="1"/>
</dbReference>
<dbReference type="InterPro" id="IPR050900">
    <property type="entry name" value="Transposase_IS3/IS150/IS904"/>
</dbReference>
<protein>
    <submittedName>
        <fullName evidence="3">IS3 family transposase</fullName>
    </submittedName>
</protein>
<dbReference type="GO" id="GO:0003676">
    <property type="term" value="F:nucleic acid binding"/>
    <property type="evidence" value="ECO:0007669"/>
    <property type="project" value="InterPro"/>
</dbReference>
<dbReference type="PANTHER" id="PTHR46889:SF4">
    <property type="entry name" value="TRANSPOSASE INSO FOR INSERTION SEQUENCE ELEMENT IS911B-RELATED"/>
    <property type="match status" value="1"/>
</dbReference>
<accession>A0A940WX85</accession>
<feature type="domain" description="Integrase catalytic" evidence="2">
    <location>
        <begin position="123"/>
        <end position="285"/>
    </location>
</feature>
<dbReference type="RefSeq" id="WP_210159955.1">
    <property type="nucleotide sequence ID" value="NZ_JAFCNB010000055.1"/>
</dbReference>
<evidence type="ECO:0000313" key="3">
    <source>
        <dbReference type="EMBL" id="MBP2708699.1"/>
    </source>
</evidence>
<dbReference type="EMBL" id="JAFCNB010000055">
    <property type="protein sequence ID" value="MBP2708699.1"/>
    <property type="molecule type" value="Genomic_DNA"/>
</dbReference>
<evidence type="ECO:0000259" key="2">
    <source>
        <dbReference type="PROSITE" id="PS50994"/>
    </source>
</evidence>
<feature type="region of interest" description="Disordered" evidence="1">
    <location>
        <begin position="30"/>
        <end position="54"/>
    </location>
</feature>
<dbReference type="AlphaFoldDB" id="A0A940WX85"/>
<name>A0A940WX85_9ACTN</name>
<dbReference type="SUPFAM" id="SSF53098">
    <property type="entry name" value="Ribonuclease H-like"/>
    <property type="match status" value="1"/>
</dbReference>
<dbReference type="PROSITE" id="PS50994">
    <property type="entry name" value="INTEGRASE"/>
    <property type="match status" value="1"/>
</dbReference>
<dbReference type="InterPro" id="IPR012337">
    <property type="entry name" value="RNaseH-like_sf"/>
</dbReference>
<reference evidence="3" key="1">
    <citation type="submission" date="2021-02" db="EMBL/GenBank/DDBJ databases">
        <title>Draft genome sequence of Microbispora sp. RL4-1S isolated from rice leaves in Thailand.</title>
        <authorList>
            <person name="Muangham S."/>
            <person name="Duangmal K."/>
        </authorList>
    </citation>
    <scope>NUCLEOTIDE SEQUENCE</scope>
    <source>
        <strain evidence="3">RL4-1S</strain>
    </source>
</reference>
<sequence length="334" mass="37119">MIGGVFAELEAVTSTSAACTLLGKSRATLYRERTRPAGPARKPGPTGPPPNALTPAERAEIVAVLTEPRFADKAVAQIWAELLDEGVYLASQSTMYRLLRAEQLVRERRRLAAHPAKVKPELVATVPNDVWSWDITRLAGPARGTWYQLYVMLDIFSRYVVGWRLEEHEDAEIAERWMADLVALYGRPGSIHADRGPSMTSKNVAQLLVDLGVQRSHSRPRVSNDNPYSEAAFKTLKYRFDFPDTFDSLDHAGRFCEDFFDYYRHEHRHSGLGLHTPASVYFGTAEQIQAQRAKVLAAAYAANPTRFGSPPSPPPLPTVAWINPPTPQALIASK</sequence>
<dbReference type="InterPro" id="IPR048020">
    <property type="entry name" value="Transpos_IS3"/>
</dbReference>
<proteinExistence type="predicted"/>
<evidence type="ECO:0000313" key="4">
    <source>
        <dbReference type="Proteomes" id="UP000674234"/>
    </source>
</evidence>